<dbReference type="SMART" id="SM00855">
    <property type="entry name" value="PGAM"/>
    <property type="match status" value="1"/>
</dbReference>
<name>A0AAW9DR38_ACIAO</name>
<accession>A0AAW9DR38</accession>
<dbReference type="PANTHER" id="PTHR48100">
    <property type="entry name" value="BROAD-SPECIFICITY PHOSPHATASE YOR283W-RELATED"/>
    <property type="match status" value="1"/>
</dbReference>
<dbReference type="Pfam" id="PF00300">
    <property type="entry name" value="His_Phos_1"/>
    <property type="match status" value="1"/>
</dbReference>
<dbReference type="RefSeq" id="WP_319614051.1">
    <property type="nucleotide sequence ID" value="NZ_JAWXYB010000018.1"/>
</dbReference>
<dbReference type="InterPro" id="IPR013078">
    <property type="entry name" value="His_Pase_superF_clade-1"/>
</dbReference>
<organism evidence="1 2">
    <name type="scientific">Acidiphilium acidophilum</name>
    <name type="common">Thiobacillus acidophilus</name>
    <dbReference type="NCBI Taxonomy" id="76588"/>
    <lineage>
        <taxon>Bacteria</taxon>
        <taxon>Pseudomonadati</taxon>
        <taxon>Pseudomonadota</taxon>
        <taxon>Alphaproteobacteria</taxon>
        <taxon>Acetobacterales</taxon>
        <taxon>Acidocellaceae</taxon>
        <taxon>Acidiphilium</taxon>
    </lineage>
</organism>
<dbReference type="Proteomes" id="UP001279553">
    <property type="component" value="Unassembled WGS sequence"/>
</dbReference>
<dbReference type="EC" id="3.1.3.73" evidence="1"/>
<dbReference type="GO" id="GO:0005737">
    <property type="term" value="C:cytoplasm"/>
    <property type="evidence" value="ECO:0007669"/>
    <property type="project" value="TreeGrafter"/>
</dbReference>
<evidence type="ECO:0000313" key="1">
    <source>
        <dbReference type="EMBL" id="MDX5931133.1"/>
    </source>
</evidence>
<gene>
    <name evidence="1" type="primary">cobC</name>
    <name evidence="1" type="ORF">SIL87_10190</name>
</gene>
<sequence>MNLPLPTPRFALLRHPKPDIAPGICYGRSNLGLAPEGHAAIAAITARLAHFAPTAILTSPALRCRLLADAIGTAHHLTPTIDPALHEIDFGAWEGMAWNDIPRPALDRWATDPLDFAPPGGESGAALLARITTIAARLREIPGAVIIVSHGGPLKLLIPLLRGEPPDLLAHAPAQGSITLIP</sequence>
<dbReference type="CDD" id="cd07067">
    <property type="entry name" value="HP_PGM_like"/>
    <property type="match status" value="1"/>
</dbReference>
<dbReference type="EMBL" id="JAWXYB010000018">
    <property type="protein sequence ID" value="MDX5931133.1"/>
    <property type="molecule type" value="Genomic_DNA"/>
</dbReference>
<dbReference type="InterPro" id="IPR050275">
    <property type="entry name" value="PGM_Phosphatase"/>
</dbReference>
<dbReference type="AlphaFoldDB" id="A0AAW9DR38"/>
<proteinExistence type="predicted"/>
<keyword evidence="1" id="KW-0378">Hydrolase</keyword>
<keyword evidence="2" id="KW-1185">Reference proteome</keyword>
<dbReference type="PANTHER" id="PTHR48100:SF62">
    <property type="entry name" value="GLUCOSYL-3-PHOSPHOGLYCERATE PHOSPHATASE"/>
    <property type="match status" value="1"/>
</dbReference>
<protein>
    <submittedName>
        <fullName evidence="1">Alpha-ribazole phosphatase family protein</fullName>
        <ecNumber evidence="1">3.1.3.73</ecNumber>
    </submittedName>
</protein>
<dbReference type="InterPro" id="IPR029033">
    <property type="entry name" value="His_PPase_superfam"/>
</dbReference>
<comment type="caution">
    <text evidence="1">The sequence shown here is derived from an EMBL/GenBank/DDBJ whole genome shotgun (WGS) entry which is preliminary data.</text>
</comment>
<dbReference type="SUPFAM" id="SSF53254">
    <property type="entry name" value="Phosphoglycerate mutase-like"/>
    <property type="match status" value="1"/>
</dbReference>
<evidence type="ECO:0000313" key="2">
    <source>
        <dbReference type="Proteomes" id="UP001279553"/>
    </source>
</evidence>
<dbReference type="Gene3D" id="3.40.50.1240">
    <property type="entry name" value="Phosphoglycerate mutase-like"/>
    <property type="match status" value="1"/>
</dbReference>
<reference evidence="1 2" key="1">
    <citation type="submission" date="2023-11" db="EMBL/GenBank/DDBJ databases">
        <title>MicrobeMod: A computational toolkit for identifying prokaryotic methylation and restriction-modification with nanopore sequencing.</title>
        <authorList>
            <person name="Crits-Christoph A."/>
            <person name="Kang S.C."/>
            <person name="Lee H."/>
            <person name="Ostrov N."/>
        </authorList>
    </citation>
    <scope>NUCLEOTIDE SEQUENCE [LARGE SCALE GENOMIC DNA]</scope>
    <source>
        <strain evidence="1 2">DSMZ 700</strain>
    </source>
</reference>
<dbReference type="GO" id="GO:0043755">
    <property type="term" value="F:alpha-ribazole phosphatase activity"/>
    <property type="evidence" value="ECO:0007669"/>
    <property type="project" value="UniProtKB-EC"/>
</dbReference>